<protein>
    <submittedName>
        <fullName evidence="1">ComF family protein</fullName>
    </submittedName>
</protein>
<accession>A0A3E4QTR9</accession>
<organism evidence="1 2">
    <name type="scientific">Collinsella tanakaei</name>
    <dbReference type="NCBI Taxonomy" id="626935"/>
    <lineage>
        <taxon>Bacteria</taxon>
        <taxon>Bacillati</taxon>
        <taxon>Actinomycetota</taxon>
        <taxon>Coriobacteriia</taxon>
        <taxon>Coriobacteriales</taxon>
        <taxon>Coriobacteriaceae</taxon>
        <taxon>Collinsella</taxon>
    </lineage>
</organism>
<evidence type="ECO:0000313" key="1">
    <source>
        <dbReference type="EMBL" id="RGL10467.1"/>
    </source>
</evidence>
<dbReference type="Gene3D" id="3.40.50.2020">
    <property type="match status" value="1"/>
</dbReference>
<dbReference type="Proteomes" id="UP000260943">
    <property type="component" value="Unassembled WGS sequence"/>
</dbReference>
<name>A0A3E4QTR9_9ACTN</name>
<dbReference type="PANTHER" id="PTHR47505:SF1">
    <property type="entry name" value="DNA UTILIZATION PROTEIN YHGH"/>
    <property type="match status" value="1"/>
</dbReference>
<gene>
    <name evidence="1" type="ORF">DXC81_05390</name>
</gene>
<dbReference type="InterPro" id="IPR029057">
    <property type="entry name" value="PRTase-like"/>
</dbReference>
<comment type="caution">
    <text evidence="1">The sequence shown here is derived from an EMBL/GenBank/DDBJ whole genome shotgun (WGS) entry which is preliminary data.</text>
</comment>
<dbReference type="RefSeq" id="WP_117679524.1">
    <property type="nucleotide sequence ID" value="NZ_JAXKBF010000037.1"/>
</dbReference>
<dbReference type="EMBL" id="QSRJ01000005">
    <property type="protein sequence ID" value="RGL10467.1"/>
    <property type="molecule type" value="Genomic_DNA"/>
</dbReference>
<dbReference type="AlphaFoldDB" id="A0A3E4QTR9"/>
<dbReference type="SUPFAM" id="SSF53271">
    <property type="entry name" value="PRTase-like"/>
    <property type="match status" value="1"/>
</dbReference>
<evidence type="ECO:0000313" key="2">
    <source>
        <dbReference type="Proteomes" id="UP000260943"/>
    </source>
</evidence>
<dbReference type="PANTHER" id="PTHR47505">
    <property type="entry name" value="DNA UTILIZATION PROTEIN YHGH"/>
    <property type="match status" value="1"/>
</dbReference>
<reference evidence="1 2" key="1">
    <citation type="submission" date="2018-08" db="EMBL/GenBank/DDBJ databases">
        <title>A genome reference for cultivated species of the human gut microbiota.</title>
        <authorList>
            <person name="Zou Y."/>
            <person name="Xue W."/>
            <person name="Luo G."/>
        </authorList>
    </citation>
    <scope>NUCLEOTIDE SEQUENCE [LARGE SCALE GENOMIC DNA]</scope>
    <source>
        <strain evidence="1 2">TF08-14</strain>
    </source>
</reference>
<proteinExistence type="predicted"/>
<sequence>MDTSWLRSSFEELKTRSGASREALLETLSPTRCAGCERPGALLCDDCLNKLVLIDPEESCTLCGAPYGRVLCTECRGAASSLDRCLACALFSGALPRVIRAYKDGGERRLARVIAELLLDTALHAQVAAPDRYGGILAGADFITFVPATKSAYRRRGFDHMEAIARSLGAMSGVAVCDCIIKHGSSDQRKMGREGRLATARSIYEVPDIVQKNVYGARLLLIDDVITTGATMTAAAGALKGAGAAHVDGLAAARVL</sequence>
<dbReference type="InterPro" id="IPR051910">
    <property type="entry name" value="ComF/GntX_DNA_util-trans"/>
</dbReference>